<accession>A0A0C3DE01</accession>
<keyword evidence="3" id="KW-1185">Reference proteome</keyword>
<sequence>MLVHELLVNTCRILHRDVSLNNALKYHCIIPWRAVTEGEKKRERIIANRCFHHGLLIDFDYALLMDLERTKVSPGERT</sequence>
<feature type="non-terminal residue" evidence="2">
    <location>
        <position position="78"/>
    </location>
</feature>
<dbReference type="Proteomes" id="UP000053989">
    <property type="component" value="Unassembled WGS sequence"/>
</dbReference>
<dbReference type="EMBL" id="KN822151">
    <property type="protein sequence ID" value="KIM54589.1"/>
    <property type="molecule type" value="Genomic_DNA"/>
</dbReference>
<dbReference type="HOGENOM" id="CLU_2628720_0_0_1"/>
<feature type="domain" description="Fungal-type protein kinase" evidence="1">
    <location>
        <begin position="4"/>
        <end position="70"/>
    </location>
</feature>
<dbReference type="OrthoDB" id="5584477at2759"/>
<protein>
    <recommendedName>
        <fullName evidence="1">Fungal-type protein kinase domain-containing protein</fullName>
    </recommendedName>
</protein>
<name>A0A0C3DE01_9AGAM</name>
<dbReference type="AlphaFoldDB" id="A0A0C3DE01"/>
<organism evidence="2 3">
    <name type="scientific">Scleroderma citrinum Foug A</name>
    <dbReference type="NCBI Taxonomy" id="1036808"/>
    <lineage>
        <taxon>Eukaryota</taxon>
        <taxon>Fungi</taxon>
        <taxon>Dikarya</taxon>
        <taxon>Basidiomycota</taxon>
        <taxon>Agaricomycotina</taxon>
        <taxon>Agaricomycetes</taxon>
        <taxon>Agaricomycetidae</taxon>
        <taxon>Boletales</taxon>
        <taxon>Sclerodermatineae</taxon>
        <taxon>Sclerodermataceae</taxon>
        <taxon>Scleroderma</taxon>
    </lineage>
</organism>
<proteinExistence type="predicted"/>
<reference evidence="2 3" key="1">
    <citation type="submission" date="2014-04" db="EMBL/GenBank/DDBJ databases">
        <authorList>
            <consortium name="DOE Joint Genome Institute"/>
            <person name="Kuo A."/>
            <person name="Kohler A."/>
            <person name="Nagy L.G."/>
            <person name="Floudas D."/>
            <person name="Copeland A."/>
            <person name="Barry K.W."/>
            <person name="Cichocki N."/>
            <person name="Veneault-Fourrey C."/>
            <person name="LaButti K."/>
            <person name="Lindquist E.A."/>
            <person name="Lipzen A."/>
            <person name="Lundell T."/>
            <person name="Morin E."/>
            <person name="Murat C."/>
            <person name="Sun H."/>
            <person name="Tunlid A."/>
            <person name="Henrissat B."/>
            <person name="Grigoriev I.V."/>
            <person name="Hibbett D.S."/>
            <person name="Martin F."/>
            <person name="Nordberg H.P."/>
            <person name="Cantor M.N."/>
            <person name="Hua S.X."/>
        </authorList>
    </citation>
    <scope>NUCLEOTIDE SEQUENCE [LARGE SCALE GENOMIC DNA]</scope>
    <source>
        <strain evidence="2 3">Foug A</strain>
    </source>
</reference>
<reference evidence="3" key="2">
    <citation type="submission" date="2015-01" db="EMBL/GenBank/DDBJ databases">
        <title>Evolutionary Origins and Diversification of the Mycorrhizal Mutualists.</title>
        <authorList>
            <consortium name="DOE Joint Genome Institute"/>
            <consortium name="Mycorrhizal Genomics Consortium"/>
            <person name="Kohler A."/>
            <person name="Kuo A."/>
            <person name="Nagy L.G."/>
            <person name="Floudas D."/>
            <person name="Copeland A."/>
            <person name="Barry K.W."/>
            <person name="Cichocki N."/>
            <person name="Veneault-Fourrey C."/>
            <person name="LaButti K."/>
            <person name="Lindquist E.A."/>
            <person name="Lipzen A."/>
            <person name="Lundell T."/>
            <person name="Morin E."/>
            <person name="Murat C."/>
            <person name="Riley R."/>
            <person name="Ohm R."/>
            <person name="Sun H."/>
            <person name="Tunlid A."/>
            <person name="Henrissat B."/>
            <person name="Grigoriev I.V."/>
            <person name="Hibbett D.S."/>
            <person name="Martin F."/>
        </authorList>
    </citation>
    <scope>NUCLEOTIDE SEQUENCE [LARGE SCALE GENOMIC DNA]</scope>
    <source>
        <strain evidence="3">Foug A</strain>
    </source>
</reference>
<dbReference type="Pfam" id="PF17667">
    <property type="entry name" value="Pkinase_fungal"/>
    <property type="match status" value="1"/>
</dbReference>
<evidence type="ECO:0000259" key="1">
    <source>
        <dbReference type="Pfam" id="PF17667"/>
    </source>
</evidence>
<dbReference type="InterPro" id="IPR040976">
    <property type="entry name" value="Pkinase_fungal"/>
</dbReference>
<evidence type="ECO:0000313" key="3">
    <source>
        <dbReference type="Proteomes" id="UP000053989"/>
    </source>
</evidence>
<gene>
    <name evidence="2" type="ORF">SCLCIDRAFT_30960</name>
</gene>
<evidence type="ECO:0000313" key="2">
    <source>
        <dbReference type="EMBL" id="KIM54589.1"/>
    </source>
</evidence>
<dbReference type="InParanoid" id="A0A0C3DE01"/>